<dbReference type="PANTHER" id="PTHR37809">
    <property type="entry name" value="RIBOSOMAL PROTEIN S12 METHYLTHIOTRANSFERASE ACCESSORY FACTOR YCAO"/>
    <property type="match status" value="1"/>
</dbReference>
<dbReference type="Pfam" id="PF02624">
    <property type="entry name" value="YcaO"/>
    <property type="match status" value="1"/>
</dbReference>
<dbReference type="Proteomes" id="UP001197626">
    <property type="component" value="Chromosome"/>
</dbReference>
<gene>
    <name evidence="2" type="ORF">LN051_08100</name>
</gene>
<dbReference type="PANTHER" id="PTHR37809:SF1">
    <property type="entry name" value="RIBOSOMAL PROTEIN S12 METHYLTHIOTRANSFERASE ACCESSORY FACTOR YCAO"/>
    <property type="match status" value="1"/>
</dbReference>
<keyword evidence="3" id="KW-1185">Reference proteome</keyword>
<name>A0ABY3PB47_9STAP</name>
<dbReference type="RefSeq" id="WP_229292038.1">
    <property type="nucleotide sequence ID" value="NZ_CP086654.1"/>
</dbReference>
<evidence type="ECO:0000259" key="1">
    <source>
        <dbReference type="PROSITE" id="PS51664"/>
    </source>
</evidence>
<proteinExistence type="predicted"/>
<dbReference type="PROSITE" id="PS51664">
    <property type="entry name" value="YCAO"/>
    <property type="match status" value="1"/>
</dbReference>
<sequence length="359" mass="41613">MKKLNSVNKIYIIEENNIIINYGGGKVKQYILQLKNFKGATLNGGFLICGGVDLNYKIAKEKAVSECIERYTMNLFEQPSMLIDKSFSENINFLQDINGFKFSKVYSLLEEKETYIPSQMVNFKSEDHIYYPISSNGFAAHVNKEKIIESGVNECVERHLTLKNWICDSNKNYRLIPNDYLKNPIKSIVLSIEKIGYNVNFVYIKNKYKINCVNVFVVKNNRVLFGASANGNFDIAIRNSLFEAMSNLRCNDSSYYDDFNVDNVYLSRMAEIISNAKSLTREDYVENIHVLKSILKDKVEVYYANFNSKECKVNYNREVGRIIIPKFIYFTNKPTNFIKLMKKKGELNKLFESKIITPY</sequence>
<evidence type="ECO:0000313" key="3">
    <source>
        <dbReference type="Proteomes" id="UP001197626"/>
    </source>
</evidence>
<reference evidence="2 3" key="1">
    <citation type="journal article" date="2022" name="Pathogens">
        <title>Staphylococcus ratti sp. nov. Isolated from a Lab Rat.</title>
        <authorList>
            <person name="Kovarovic V."/>
            <person name="Sedlacek I."/>
            <person name="Petras P."/>
            <person name="Kralova S."/>
            <person name="Maslanova I."/>
            <person name="Svec P."/>
            <person name="Neumann-Schaal M."/>
            <person name="Botka T."/>
            <person name="Gelbicova T."/>
            <person name="Stankova E."/>
            <person name="Doskar J."/>
            <person name="Pantucek R."/>
        </authorList>
    </citation>
    <scope>NUCLEOTIDE SEQUENCE [LARGE SCALE GENOMIC DNA]</scope>
    <source>
        <strain evidence="2 3">CCM 9025</strain>
    </source>
</reference>
<dbReference type="Gene3D" id="3.30.1330.230">
    <property type="match status" value="1"/>
</dbReference>
<dbReference type="EMBL" id="CP086654">
    <property type="protein sequence ID" value="UEX89530.1"/>
    <property type="molecule type" value="Genomic_DNA"/>
</dbReference>
<evidence type="ECO:0000313" key="2">
    <source>
        <dbReference type="EMBL" id="UEX89530.1"/>
    </source>
</evidence>
<protein>
    <submittedName>
        <fullName evidence="2">YcaO-like family protein</fullName>
    </submittedName>
</protein>
<accession>A0ABY3PB47</accession>
<organism evidence="2 3">
    <name type="scientific">Staphylococcus ratti</name>
    <dbReference type="NCBI Taxonomy" id="2892440"/>
    <lineage>
        <taxon>Bacteria</taxon>
        <taxon>Bacillati</taxon>
        <taxon>Bacillota</taxon>
        <taxon>Bacilli</taxon>
        <taxon>Bacillales</taxon>
        <taxon>Staphylococcaceae</taxon>
        <taxon>Staphylococcus</taxon>
    </lineage>
</organism>
<dbReference type="InterPro" id="IPR003776">
    <property type="entry name" value="YcaO-like_dom"/>
</dbReference>
<feature type="domain" description="YcaO" evidence="1">
    <location>
        <begin position="51"/>
        <end position="359"/>
    </location>
</feature>